<dbReference type="GO" id="GO:0000977">
    <property type="term" value="F:RNA polymerase II transcription regulatory region sequence-specific DNA binding"/>
    <property type="evidence" value="ECO:0007669"/>
    <property type="project" value="UniProtKB-ARBA"/>
</dbReference>
<dbReference type="EMBL" id="CAXIEN010000614">
    <property type="protein sequence ID" value="CAL1301046.1"/>
    <property type="molecule type" value="Genomic_DNA"/>
</dbReference>
<evidence type="ECO:0000256" key="11">
    <source>
        <dbReference type="ARBA" id="ARBA00023125"/>
    </source>
</evidence>
<evidence type="ECO:0000256" key="3">
    <source>
        <dbReference type="ARBA" id="ARBA00007746"/>
    </source>
</evidence>
<feature type="compositionally biased region" description="Polar residues" evidence="14">
    <location>
        <begin position="612"/>
        <end position="622"/>
    </location>
</feature>
<dbReference type="GO" id="GO:0035282">
    <property type="term" value="P:segmentation"/>
    <property type="evidence" value="ECO:0007669"/>
    <property type="project" value="UniProtKB-KW"/>
</dbReference>
<dbReference type="Gene3D" id="3.30.160.60">
    <property type="entry name" value="Classic Zinc Finger"/>
    <property type="match status" value="2"/>
</dbReference>
<dbReference type="AlphaFoldDB" id="A0AAV2BXK6"/>
<dbReference type="FunFam" id="3.30.160.60:FF:001301">
    <property type="entry name" value="Blast:Protein hunchback"/>
    <property type="match status" value="1"/>
</dbReference>
<evidence type="ECO:0000256" key="7">
    <source>
        <dbReference type="ARBA" id="ARBA00022723"/>
    </source>
</evidence>
<reference evidence="16 17" key="1">
    <citation type="submission" date="2024-04" db="EMBL/GenBank/DDBJ databases">
        <authorList>
            <person name="Rising A."/>
            <person name="Reimegard J."/>
            <person name="Sonavane S."/>
            <person name="Akerstrom W."/>
            <person name="Nylinder S."/>
            <person name="Hedman E."/>
            <person name="Kallberg Y."/>
        </authorList>
    </citation>
    <scope>NUCLEOTIDE SEQUENCE [LARGE SCALE GENOMIC DNA]</scope>
</reference>
<comment type="similarity">
    <text evidence="3">Belongs to the hunchback C2H2-type zinc-finger protein family.</text>
</comment>
<dbReference type="PANTHER" id="PTHR24379:SF121">
    <property type="entry name" value="C2H2-TYPE DOMAIN-CONTAINING PROTEIN"/>
    <property type="match status" value="1"/>
</dbReference>
<keyword evidence="9 13" id="KW-0863">Zinc-finger</keyword>
<feature type="region of interest" description="Disordered" evidence="14">
    <location>
        <begin position="209"/>
        <end position="230"/>
    </location>
</feature>
<keyword evidence="11" id="KW-0238">DNA-binding</keyword>
<dbReference type="GO" id="GO:0040034">
    <property type="term" value="P:regulation of development, heterochronic"/>
    <property type="evidence" value="ECO:0007669"/>
    <property type="project" value="UniProtKB-ARBA"/>
</dbReference>
<evidence type="ECO:0000256" key="9">
    <source>
        <dbReference type="ARBA" id="ARBA00022771"/>
    </source>
</evidence>
<evidence type="ECO:0000256" key="1">
    <source>
        <dbReference type="ARBA" id="ARBA00003983"/>
    </source>
</evidence>
<keyword evidence="7" id="KW-0479">Metal-binding</keyword>
<dbReference type="InterPro" id="IPR036236">
    <property type="entry name" value="Znf_C2H2_sf"/>
</dbReference>
<gene>
    <name evidence="16" type="ORF">LARSCL_LOCUS22285</name>
</gene>
<keyword evidence="17" id="KW-1185">Reference proteome</keyword>
<feature type="compositionally biased region" description="Basic residues" evidence="14">
    <location>
        <begin position="375"/>
        <end position="386"/>
    </location>
</feature>
<evidence type="ECO:0000256" key="13">
    <source>
        <dbReference type="PROSITE-ProRule" id="PRU00042"/>
    </source>
</evidence>
<dbReference type="PROSITE" id="PS50157">
    <property type="entry name" value="ZINC_FINGER_C2H2_2"/>
    <property type="match status" value="2"/>
</dbReference>
<evidence type="ECO:0000256" key="12">
    <source>
        <dbReference type="ARBA" id="ARBA00023242"/>
    </source>
</evidence>
<evidence type="ECO:0000256" key="14">
    <source>
        <dbReference type="SAM" id="MobiDB-lite"/>
    </source>
</evidence>
<feature type="domain" description="C2H2-type" evidence="15">
    <location>
        <begin position="273"/>
        <end position="300"/>
    </location>
</feature>
<evidence type="ECO:0000256" key="8">
    <source>
        <dbReference type="ARBA" id="ARBA00022737"/>
    </source>
</evidence>
<comment type="subcellular location">
    <subcellularLocation>
        <location evidence="2">Nucleus</location>
    </subcellularLocation>
</comment>
<keyword evidence="5" id="KW-0217">Developmental protein</keyword>
<feature type="region of interest" description="Disordered" evidence="14">
    <location>
        <begin position="600"/>
        <end position="704"/>
    </location>
</feature>
<evidence type="ECO:0000256" key="2">
    <source>
        <dbReference type="ARBA" id="ARBA00004123"/>
    </source>
</evidence>
<keyword evidence="12" id="KW-0539">Nucleus</keyword>
<dbReference type="GO" id="GO:0000122">
    <property type="term" value="P:negative regulation of transcription by RNA polymerase II"/>
    <property type="evidence" value="ECO:0007669"/>
    <property type="project" value="UniProtKB-ARBA"/>
</dbReference>
<organism evidence="16 17">
    <name type="scientific">Larinioides sclopetarius</name>
    <dbReference type="NCBI Taxonomy" id="280406"/>
    <lineage>
        <taxon>Eukaryota</taxon>
        <taxon>Metazoa</taxon>
        <taxon>Ecdysozoa</taxon>
        <taxon>Arthropoda</taxon>
        <taxon>Chelicerata</taxon>
        <taxon>Arachnida</taxon>
        <taxon>Araneae</taxon>
        <taxon>Araneomorphae</taxon>
        <taxon>Entelegynae</taxon>
        <taxon>Araneoidea</taxon>
        <taxon>Araneidae</taxon>
        <taxon>Larinioides</taxon>
    </lineage>
</organism>
<dbReference type="SMART" id="SM00355">
    <property type="entry name" value="ZnF_C2H2"/>
    <property type="match status" value="8"/>
</dbReference>
<feature type="compositionally biased region" description="Basic and acidic residues" evidence="14">
    <location>
        <begin position="387"/>
        <end position="400"/>
    </location>
</feature>
<feature type="compositionally biased region" description="Low complexity" evidence="14">
    <location>
        <begin position="50"/>
        <end position="61"/>
    </location>
</feature>
<protein>
    <recommendedName>
        <fullName evidence="4">Protein hunchback</fullName>
    </recommendedName>
</protein>
<keyword evidence="8" id="KW-0677">Repeat</keyword>
<feature type="domain" description="C2H2-type" evidence="15">
    <location>
        <begin position="301"/>
        <end position="328"/>
    </location>
</feature>
<accession>A0AAV2BXK6</accession>
<evidence type="ECO:0000256" key="10">
    <source>
        <dbReference type="ARBA" id="ARBA00022833"/>
    </source>
</evidence>
<sequence length="887" mass="101200">MSYKCETPNQLSNLYSCRTLNGRKMAPSVEQEKNTVNGDLVAEHPDEQYTSTETNSSENNSDVQPDEDSVNKLRNLPLNDSPPNVNDNLNHDLTGPFQRSYLNSFYEMNNLQRNIFGVPNGEHRPADSSMTGKEKLEFDGLYPCPKCDFVGRNDDELHEHAHRHDPYECGTCGFLTDTPSNLQTHLKDEHLNIPVSKWDDNILFHEPQTPLHPPEPLVKSSSKKKTTKVKPFEENIDKPRKTSCKICNKFTGNTKMEYYAHLREVHSKNVKLLHCDLCPFIALYKHHLQFHFRNHCGSKPYKCDRCDYSCVNRSMLNSHYKSHSDIYQYSCKNCSYMTKYLHSLKMHLRKYSHQPGRVLNPDGSVNSNTIIDVHGKRRGPKSKKRKSEIDQMQEGRESSKSKSSPSPPSPSFSQHPSQNIRILYNPQIYNNYTGNLYVRPGPTEATNYLLHSPPSIGGTTFRCAYCEFVTGSFDIYHYHTCSHAAQDRLSDGSFNPKYPEFLQRPYNFGSLSVGPSFNSESFSGNIVNQSTAVERRNINESRRMDVTNNAIHFQNSANRMNNYETMENNHGDKRASASGMAIDPEALTFNGQQYPKQRYRRHKENRNEKWLKSNTPSPSETITVKEEIPEPMNGIRSPSTNNPPDNGPLDLSIKPSISSETKSNEISSDYRLPGGSIRATMNRASSDSSKFGKESKVSTRKTNRRKGKAFKLNQYMIENDPVSDGAETELEKMRSLYESTFPNEARSKPVFGIEIKKSVPRINFKPTLNTTNWNEHNSIEPTQADFSQYIPLPKLEHTFIEPNYADMQTDRQRARHISNASWCPHCDVDSGSPELHDYHSSYHSKNDPFTCAKCGLRCNDKITFNSHILLGSRINGNCINTIEECKS</sequence>
<keyword evidence="10" id="KW-0862">Zinc</keyword>
<feature type="compositionally biased region" description="Polar residues" evidence="14">
    <location>
        <begin position="655"/>
        <end position="667"/>
    </location>
</feature>
<dbReference type="InterPro" id="IPR013087">
    <property type="entry name" value="Znf_C2H2_type"/>
</dbReference>
<dbReference type="GO" id="GO:0005634">
    <property type="term" value="C:nucleus"/>
    <property type="evidence" value="ECO:0007669"/>
    <property type="project" value="UniProtKB-SubCell"/>
</dbReference>
<proteinExistence type="inferred from homology"/>
<evidence type="ECO:0000256" key="4">
    <source>
        <dbReference type="ARBA" id="ARBA00013638"/>
    </source>
</evidence>
<keyword evidence="6" id="KW-0302">Gap protein</keyword>
<name>A0AAV2BXK6_9ARAC</name>
<comment type="caution">
    <text evidence="16">The sequence shown here is derived from an EMBL/GenBank/DDBJ whole genome shotgun (WGS) entry which is preliminary data.</text>
</comment>
<feature type="region of interest" description="Disordered" evidence="14">
    <location>
        <begin position="355"/>
        <end position="417"/>
    </location>
</feature>
<dbReference type="SUPFAM" id="SSF57667">
    <property type="entry name" value="beta-beta-alpha zinc fingers"/>
    <property type="match status" value="1"/>
</dbReference>
<feature type="region of interest" description="Disordered" evidence="14">
    <location>
        <begin position="47"/>
        <end position="87"/>
    </location>
</feature>
<comment type="function">
    <text evidence="1">Gap class segmentation protein that controls development of head structures.</text>
</comment>
<evidence type="ECO:0000259" key="15">
    <source>
        <dbReference type="PROSITE" id="PS50157"/>
    </source>
</evidence>
<dbReference type="Proteomes" id="UP001497382">
    <property type="component" value="Unassembled WGS sequence"/>
</dbReference>
<evidence type="ECO:0000313" key="16">
    <source>
        <dbReference type="EMBL" id="CAL1301046.1"/>
    </source>
</evidence>
<dbReference type="PANTHER" id="PTHR24379">
    <property type="entry name" value="KRAB AND ZINC FINGER DOMAIN-CONTAINING"/>
    <property type="match status" value="1"/>
</dbReference>
<dbReference type="GO" id="GO:0008270">
    <property type="term" value="F:zinc ion binding"/>
    <property type="evidence" value="ECO:0007669"/>
    <property type="project" value="UniProtKB-KW"/>
</dbReference>
<evidence type="ECO:0000313" key="17">
    <source>
        <dbReference type="Proteomes" id="UP001497382"/>
    </source>
</evidence>
<dbReference type="PROSITE" id="PS00028">
    <property type="entry name" value="ZINC_FINGER_C2H2_1"/>
    <property type="match status" value="1"/>
</dbReference>
<evidence type="ECO:0000256" key="5">
    <source>
        <dbReference type="ARBA" id="ARBA00022473"/>
    </source>
</evidence>
<evidence type="ECO:0000256" key="6">
    <source>
        <dbReference type="ARBA" id="ARBA00022492"/>
    </source>
</evidence>